<reference evidence="1 2" key="1">
    <citation type="journal article" date="2021" name="Nat. Plants">
        <title>The Taxus genome provides insights into paclitaxel biosynthesis.</title>
        <authorList>
            <person name="Xiong X."/>
            <person name="Gou J."/>
            <person name="Liao Q."/>
            <person name="Li Y."/>
            <person name="Zhou Q."/>
            <person name="Bi G."/>
            <person name="Li C."/>
            <person name="Du R."/>
            <person name="Wang X."/>
            <person name="Sun T."/>
            <person name="Guo L."/>
            <person name="Liang H."/>
            <person name="Lu P."/>
            <person name="Wu Y."/>
            <person name="Zhang Z."/>
            <person name="Ro D.K."/>
            <person name="Shang Y."/>
            <person name="Huang S."/>
            <person name="Yan J."/>
        </authorList>
    </citation>
    <scope>NUCLEOTIDE SEQUENCE [LARGE SCALE GENOMIC DNA]</scope>
    <source>
        <strain evidence="1">Ta-2019</strain>
    </source>
</reference>
<evidence type="ECO:0000313" key="1">
    <source>
        <dbReference type="EMBL" id="KAH9298059.1"/>
    </source>
</evidence>
<gene>
    <name evidence="1" type="ORF">KI387_029741</name>
</gene>
<feature type="non-terminal residue" evidence="1">
    <location>
        <position position="1"/>
    </location>
</feature>
<name>A0AA38FA06_TAXCH</name>
<comment type="caution">
    <text evidence="1">The sequence shown here is derived from an EMBL/GenBank/DDBJ whole genome shotgun (WGS) entry which is preliminary data.</text>
</comment>
<sequence>KENRVANVLSHRKHISALITLRTQFKDEVEDVMEFDSYFQQVRTTLAADPKGVKYKGFRFDNEGIL</sequence>
<evidence type="ECO:0000313" key="2">
    <source>
        <dbReference type="Proteomes" id="UP000824469"/>
    </source>
</evidence>
<proteinExistence type="predicted"/>
<accession>A0AA38FA06</accession>
<dbReference type="Proteomes" id="UP000824469">
    <property type="component" value="Unassembled WGS sequence"/>
</dbReference>
<protein>
    <submittedName>
        <fullName evidence="1">Uncharacterized protein</fullName>
    </submittedName>
</protein>
<feature type="non-terminal residue" evidence="1">
    <location>
        <position position="66"/>
    </location>
</feature>
<dbReference type="AlphaFoldDB" id="A0AA38FA06"/>
<organism evidence="1 2">
    <name type="scientific">Taxus chinensis</name>
    <name type="common">Chinese yew</name>
    <name type="synonym">Taxus wallichiana var. chinensis</name>
    <dbReference type="NCBI Taxonomy" id="29808"/>
    <lineage>
        <taxon>Eukaryota</taxon>
        <taxon>Viridiplantae</taxon>
        <taxon>Streptophyta</taxon>
        <taxon>Embryophyta</taxon>
        <taxon>Tracheophyta</taxon>
        <taxon>Spermatophyta</taxon>
        <taxon>Pinopsida</taxon>
        <taxon>Pinidae</taxon>
        <taxon>Conifers II</taxon>
        <taxon>Cupressales</taxon>
        <taxon>Taxaceae</taxon>
        <taxon>Taxus</taxon>
    </lineage>
</organism>
<dbReference type="EMBL" id="JAHRHJ020000010">
    <property type="protein sequence ID" value="KAH9298059.1"/>
    <property type="molecule type" value="Genomic_DNA"/>
</dbReference>
<keyword evidence="2" id="KW-1185">Reference proteome</keyword>